<evidence type="ECO:0000313" key="2">
    <source>
        <dbReference type="EMBL" id="ANI12767.1"/>
    </source>
</evidence>
<proteinExistence type="predicted"/>
<feature type="region of interest" description="Disordered" evidence="1">
    <location>
        <begin position="36"/>
        <end position="61"/>
    </location>
</feature>
<protein>
    <submittedName>
        <fullName evidence="2">Uncharacterized protein</fullName>
    </submittedName>
</protein>
<gene>
    <name evidence="2" type="ORF">A9C11_01685</name>
</gene>
<reference evidence="2 3" key="1">
    <citation type="submission" date="2016-05" db="EMBL/GenBank/DDBJ databases">
        <title>Genome Sequence of Pseudomonas citronellolis Strain SJTE-3, an Estrogens and Persistent Organic Pollutants degradation strain.</title>
        <authorList>
            <person name="Liang R."/>
        </authorList>
    </citation>
    <scope>NUCLEOTIDE SEQUENCE [LARGE SCALE GENOMIC DNA]</scope>
    <source>
        <strain evidence="2 3">SJTE-3</strain>
    </source>
</reference>
<organism evidence="2 3">
    <name type="scientific">Pseudomonas citronellolis</name>
    <dbReference type="NCBI Taxonomy" id="53408"/>
    <lineage>
        <taxon>Bacteria</taxon>
        <taxon>Pseudomonadati</taxon>
        <taxon>Pseudomonadota</taxon>
        <taxon>Gammaproteobacteria</taxon>
        <taxon>Pseudomonadales</taxon>
        <taxon>Pseudomonadaceae</taxon>
        <taxon>Pseudomonas</taxon>
    </lineage>
</organism>
<name>A0A1A9K544_9PSED</name>
<sequence>MNSGIPFSGTTSTTMREPLYISGDILRLIQFEHARPATHAPLPMQDHASDTRLRHTIRSTQVRYSPHGAANFSACTVRTVTE</sequence>
<dbReference type="AlphaFoldDB" id="A0A1A9K544"/>
<dbReference type="EMBL" id="CP015878">
    <property type="protein sequence ID" value="ANI12767.1"/>
    <property type="molecule type" value="Genomic_DNA"/>
</dbReference>
<evidence type="ECO:0000256" key="1">
    <source>
        <dbReference type="SAM" id="MobiDB-lite"/>
    </source>
</evidence>
<dbReference type="Proteomes" id="UP000077748">
    <property type="component" value="Chromosome"/>
</dbReference>
<evidence type="ECO:0000313" key="3">
    <source>
        <dbReference type="Proteomes" id="UP000077748"/>
    </source>
</evidence>
<accession>A0A1A9K544</accession>